<proteinExistence type="predicted"/>
<protein>
    <submittedName>
        <fullName evidence="2">Uncharacterized protein</fullName>
    </submittedName>
</protein>
<name>A0AAE1ULI4_9EUCA</name>
<organism evidence="2 3">
    <name type="scientific">Petrolisthes manimaculis</name>
    <dbReference type="NCBI Taxonomy" id="1843537"/>
    <lineage>
        <taxon>Eukaryota</taxon>
        <taxon>Metazoa</taxon>
        <taxon>Ecdysozoa</taxon>
        <taxon>Arthropoda</taxon>
        <taxon>Crustacea</taxon>
        <taxon>Multicrustacea</taxon>
        <taxon>Malacostraca</taxon>
        <taxon>Eumalacostraca</taxon>
        <taxon>Eucarida</taxon>
        <taxon>Decapoda</taxon>
        <taxon>Pleocyemata</taxon>
        <taxon>Anomura</taxon>
        <taxon>Galatheoidea</taxon>
        <taxon>Porcellanidae</taxon>
        <taxon>Petrolisthes</taxon>
    </lineage>
</organism>
<reference evidence="2" key="1">
    <citation type="submission" date="2023-11" db="EMBL/GenBank/DDBJ databases">
        <title>Genome assemblies of two species of porcelain crab, Petrolisthes cinctipes and Petrolisthes manimaculis (Anomura: Porcellanidae).</title>
        <authorList>
            <person name="Angst P."/>
        </authorList>
    </citation>
    <scope>NUCLEOTIDE SEQUENCE</scope>
    <source>
        <strain evidence="2">PB745_02</strain>
        <tissue evidence="2">Gill</tissue>
    </source>
</reference>
<dbReference type="EMBL" id="JAWZYT010000315">
    <property type="protein sequence ID" value="KAK4324906.1"/>
    <property type="molecule type" value="Genomic_DNA"/>
</dbReference>
<feature type="compositionally biased region" description="Acidic residues" evidence="1">
    <location>
        <begin position="55"/>
        <end position="75"/>
    </location>
</feature>
<comment type="caution">
    <text evidence="2">The sequence shown here is derived from an EMBL/GenBank/DDBJ whole genome shotgun (WGS) entry which is preliminary data.</text>
</comment>
<feature type="region of interest" description="Disordered" evidence="1">
    <location>
        <begin position="1"/>
        <end position="76"/>
    </location>
</feature>
<gene>
    <name evidence="2" type="ORF">Pmani_004492</name>
</gene>
<dbReference type="Proteomes" id="UP001292094">
    <property type="component" value="Unassembled WGS sequence"/>
</dbReference>
<accession>A0AAE1ULI4</accession>
<dbReference type="AlphaFoldDB" id="A0AAE1ULI4"/>
<evidence type="ECO:0000256" key="1">
    <source>
        <dbReference type="SAM" id="MobiDB-lite"/>
    </source>
</evidence>
<feature type="compositionally biased region" description="Acidic residues" evidence="1">
    <location>
        <begin position="13"/>
        <end position="48"/>
    </location>
</feature>
<evidence type="ECO:0000313" key="3">
    <source>
        <dbReference type="Proteomes" id="UP001292094"/>
    </source>
</evidence>
<sequence>MPALLVDILSADEKEEVNEEEYVDSEKDDNNEDDDDNEEDDVDEEGDSIEVVKDDVDDNDDVEVDSEVEEADEDAVRESAVARLSRAKSVGSWVAFCEKKERLQEGQRRVPAPMALSRHEVQKVWPQKRDLGHLSPFPYLKRHWPHLKPSSSTSLDIPLCRKYINEV</sequence>
<evidence type="ECO:0000313" key="2">
    <source>
        <dbReference type="EMBL" id="KAK4324906.1"/>
    </source>
</evidence>
<keyword evidence="3" id="KW-1185">Reference proteome</keyword>